<dbReference type="EMBL" id="CAXAMM010041149">
    <property type="protein sequence ID" value="CAK9097614.1"/>
    <property type="molecule type" value="Genomic_DNA"/>
</dbReference>
<reference evidence="1 2" key="1">
    <citation type="submission" date="2024-02" db="EMBL/GenBank/DDBJ databases">
        <authorList>
            <person name="Chen Y."/>
            <person name="Shah S."/>
            <person name="Dougan E. K."/>
            <person name="Thang M."/>
            <person name="Chan C."/>
        </authorList>
    </citation>
    <scope>NUCLEOTIDE SEQUENCE [LARGE SCALE GENOMIC DNA]</scope>
</reference>
<feature type="non-terminal residue" evidence="1">
    <location>
        <position position="1"/>
    </location>
</feature>
<gene>
    <name evidence="1" type="ORF">SCF082_LOCUS45794</name>
</gene>
<protein>
    <submittedName>
        <fullName evidence="1">Uncharacterized protein</fullName>
    </submittedName>
</protein>
<evidence type="ECO:0000313" key="2">
    <source>
        <dbReference type="Proteomes" id="UP001642464"/>
    </source>
</evidence>
<organism evidence="1 2">
    <name type="scientific">Durusdinium trenchii</name>
    <dbReference type="NCBI Taxonomy" id="1381693"/>
    <lineage>
        <taxon>Eukaryota</taxon>
        <taxon>Sar</taxon>
        <taxon>Alveolata</taxon>
        <taxon>Dinophyceae</taxon>
        <taxon>Suessiales</taxon>
        <taxon>Symbiodiniaceae</taxon>
        <taxon>Durusdinium</taxon>
    </lineage>
</organism>
<accession>A0ABP0RBJ8</accession>
<keyword evidence="2" id="KW-1185">Reference proteome</keyword>
<evidence type="ECO:0000313" key="1">
    <source>
        <dbReference type="EMBL" id="CAK9097614.1"/>
    </source>
</evidence>
<dbReference type="Proteomes" id="UP001642464">
    <property type="component" value="Unassembled WGS sequence"/>
</dbReference>
<proteinExistence type="predicted"/>
<name>A0ABP0RBJ8_9DINO</name>
<sequence length="94" mass="11631">TGAAGQRDLPWTMQDEEVTKFLDDFKQEMEWQEWQWSDVTWRSWSQEEWKEKTPDEKVRDEFWELDYEITTIFLDFNFDRNAWIANCLQLSNLK</sequence>
<comment type="caution">
    <text evidence="1">The sequence shown here is derived from an EMBL/GenBank/DDBJ whole genome shotgun (WGS) entry which is preliminary data.</text>
</comment>